<accession>G0U5D6</accession>
<protein>
    <submittedName>
        <fullName evidence="1">Uncharacterized protein</fullName>
    </submittedName>
</protein>
<evidence type="ECO:0000313" key="1">
    <source>
        <dbReference type="EMBL" id="CCC51084.1"/>
    </source>
</evidence>
<reference evidence="1" key="1">
    <citation type="journal article" date="2012" name="Proc. Natl. Acad. Sci. U.S.A.">
        <title>Antigenic diversity is generated by distinct evolutionary mechanisms in African trypanosome species.</title>
        <authorList>
            <person name="Jackson A.P."/>
            <person name="Berry A."/>
            <person name="Aslett M."/>
            <person name="Allison H.C."/>
            <person name="Burton P."/>
            <person name="Vavrova-Anderson J."/>
            <person name="Brown R."/>
            <person name="Browne H."/>
            <person name="Corton N."/>
            <person name="Hauser H."/>
            <person name="Gamble J."/>
            <person name="Gilderthorp R."/>
            <person name="Marcello L."/>
            <person name="McQuillan J."/>
            <person name="Otto T.D."/>
            <person name="Quail M.A."/>
            <person name="Sanders M.J."/>
            <person name="van Tonder A."/>
            <person name="Ginger M.L."/>
            <person name="Field M.C."/>
            <person name="Barry J.D."/>
            <person name="Hertz-Fowler C."/>
            <person name="Berriman M."/>
        </authorList>
    </citation>
    <scope>NUCLEOTIDE SEQUENCE</scope>
    <source>
        <strain evidence="1">Y486</strain>
    </source>
</reference>
<organism evidence="1">
    <name type="scientific">Trypanosoma vivax (strain Y486)</name>
    <dbReference type="NCBI Taxonomy" id="1055687"/>
    <lineage>
        <taxon>Eukaryota</taxon>
        <taxon>Discoba</taxon>
        <taxon>Euglenozoa</taxon>
        <taxon>Kinetoplastea</taxon>
        <taxon>Metakinetoplastina</taxon>
        <taxon>Trypanosomatida</taxon>
        <taxon>Trypanosomatidae</taxon>
        <taxon>Trypanosoma</taxon>
        <taxon>Duttonella</taxon>
    </lineage>
</organism>
<dbReference type="EMBL" id="HE573026">
    <property type="protein sequence ID" value="CCC51084.1"/>
    <property type="molecule type" value="Genomic_DNA"/>
</dbReference>
<sequence length="120" mass="14180">MRHKNETVEAADGKLQWTFHLVPHRLRLLGHLSLHSTHLHLFVRFPLTCGHPHPNSCSTNKVIIFISSSFTFSSRPRPPPSFSFILFFAYQCLKHTKHIKWFMMNDYRPHSTFTLLLRVR</sequence>
<name>G0U5D6_TRYVY</name>
<dbReference type="AlphaFoldDB" id="G0U5D6"/>
<gene>
    <name evidence="1" type="ORF">TVY486_1001380</name>
</gene>
<proteinExistence type="predicted"/>